<sequence>MYCVDIIFISYNEILY</sequence>
<dbReference type="AlphaFoldDB" id="A0A0E9QJC7"/>
<reference evidence="1" key="1">
    <citation type="submission" date="2014-11" db="EMBL/GenBank/DDBJ databases">
        <authorList>
            <person name="Amaro Gonzalez C."/>
        </authorList>
    </citation>
    <scope>NUCLEOTIDE SEQUENCE</scope>
</reference>
<reference evidence="1" key="2">
    <citation type="journal article" date="2015" name="Fish Shellfish Immunol.">
        <title>Early steps in the European eel (Anguilla anguilla)-Vibrio vulnificus interaction in the gills: Role of the RtxA13 toxin.</title>
        <authorList>
            <person name="Callol A."/>
            <person name="Pajuelo D."/>
            <person name="Ebbesson L."/>
            <person name="Teles M."/>
            <person name="MacKenzie S."/>
            <person name="Amaro C."/>
        </authorList>
    </citation>
    <scope>NUCLEOTIDE SEQUENCE</scope>
</reference>
<evidence type="ECO:0000313" key="1">
    <source>
        <dbReference type="EMBL" id="JAH16864.1"/>
    </source>
</evidence>
<name>A0A0E9QJC7_ANGAN</name>
<proteinExistence type="predicted"/>
<dbReference type="EMBL" id="GBXM01091713">
    <property type="protein sequence ID" value="JAH16864.1"/>
    <property type="molecule type" value="Transcribed_RNA"/>
</dbReference>
<organism evidence="1">
    <name type="scientific">Anguilla anguilla</name>
    <name type="common">European freshwater eel</name>
    <name type="synonym">Muraena anguilla</name>
    <dbReference type="NCBI Taxonomy" id="7936"/>
    <lineage>
        <taxon>Eukaryota</taxon>
        <taxon>Metazoa</taxon>
        <taxon>Chordata</taxon>
        <taxon>Craniata</taxon>
        <taxon>Vertebrata</taxon>
        <taxon>Euteleostomi</taxon>
        <taxon>Actinopterygii</taxon>
        <taxon>Neopterygii</taxon>
        <taxon>Teleostei</taxon>
        <taxon>Anguilliformes</taxon>
        <taxon>Anguillidae</taxon>
        <taxon>Anguilla</taxon>
    </lineage>
</organism>
<accession>A0A0E9QJC7</accession>
<protein>
    <submittedName>
        <fullName evidence="1">Uncharacterized protein</fullName>
    </submittedName>
</protein>